<dbReference type="AlphaFoldDB" id="A0A6L6L9P0"/>
<sequence>MEKEILEQICNSRARIKYLQEYIDRIDKRRDKLIREGNIAADVVACGKRGKKSLGTVLVRGTSYAEEDRLRRLLNKREQTLKKEYDRLLEQTTEAEEYIAGIDDIEIRNILSLYYIDNLNWIQVAHRMNELYSGSSRKKYTDSSCRQKHDRFLEKK</sequence>
<reference evidence="1 2" key="1">
    <citation type="journal article" date="2019" name="Nat. Med.">
        <title>A library of human gut bacterial isolates paired with longitudinal multiomics data enables mechanistic microbiome research.</title>
        <authorList>
            <person name="Poyet M."/>
            <person name="Groussin M."/>
            <person name="Gibbons S.M."/>
            <person name="Avila-Pacheco J."/>
            <person name="Jiang X."/>
            <person name="Kearney S.M."/>
            <person name="Perrotta A.R."/>
            <person name="Berdy B."/>
            <person name="Zhao S."/>
            <person name="Lieberman T.D."/>
            <person name="Swanson P.K."/>
            <person name="Smith M."/>
            <person name="Roesemann S."/>
            <person name="Alexander J.E."/>
            <person name="Rich S.A."/>
            <person name="Livny J."/>
            <person name="Vlamakis H."/>
            <person name="Clish C."/>
            <person name="Bullock K."/>
            <person name="Deik A."/>
            <person name="Scott J."/>
            <person name="Pierce K.A."/>
            <person name="Xavier R.J."/>
            <person name="Alm E.J."/>
        </authorList>
    </citation>
    <scope>NUCLEOTIDE SEQUENCE [LARGE SCALE GENOMIC DNA]</scope>
    <source>
        <strain evidence="1 2">BIOML-A1</strain>
    </source>
</reference>
<name>A0A6L6L9P0_9FIRM</name>
<comment type="caution">
    <text evidence="1">The sequence shown here is derived from an EMBL/GenBank/DDBJ whole genome shotgun (WGS) entry which is preliminary data.</text>
</comment>
<dbReference type="Proteomes" id="UP000478483">
    <property type="component" value="Unassembled WGS sequence"/>
</dbReference>
<gene>
    <name evidence="1" type="ORF">GMD50_16805</name>
</gene>
<evidence type="ECO:0000313" key="2">
    <source>
        <dbReference type="Proteomes" id="UP000478483"/>
    </source>
</evidence>
<organism evidence="1 2">
    <name type="scientific">Roseburia intestinalis</name>
    <dbReference type="NCBI Taxonomy" id="166486"/>
    <lineage>
        <taxon>Bacteria</taxon>
        <taxon>Bacillati</taxon>
        <taxon>Bacillota</taxon>
        <taxon>Clostridia</taxon>
        <taxon>Lachnospirales</taxon>
        <taxon>Lachnospiraceae</taxon>
        <taxon>Roseburia</taxon>
    </lineage>
</organism>
<dbReference type="RefSeq" id="WP_155219861.1">
    <property type="nucleotide sequence ID" value="NZ_WNAJ01000026.1"/>
</dbReference>
<dbReference type="EMBL" id="WNAJ01000026">
    <property type="protein sequence ID" value="MTR86667.1"/>
    <property type="molecule type" value="Genomic_DNA"/>
</dbReference>
<proteinExistence type="predicted"/>
<evidence type="ECO:0008006" key="3">
    <source>
        <dbReference type="Google" id="ProtNLM"/>
    </source>
</evidence>
<protein>
    <recommendedName>
        <fullName evidence="3">DUF1492 domain-containing protein</fullName>
    </recommendedName>
</protein>
<evidence type="ECO:0000313" key="1">
    <source>
        <dbReference type="EMBL" id="MTR86667.1"/>
    </source>
</evidence>
<accession>A0A6L6L9P0</accession>